<dbReference type="InterPro" id="IPR002523">
    <property type="entry name" value="MgTranspt_CorA/ZnTranspt_ZntB"/>
</dbReference>
<dbReference type="GO" id="GO:0046873">
    <property type="term" value="F:metal ion transmembrane transporter activity"/>
    <property type="evidence" value="ECO:0007669"/>
    <property type="project" value="InterPro"/>
</dbReference>
<dbReference type="SUPFAM" id="SSF144083">
    <property type="entry name" value="Magnesium transport protein CorA, transmembrane region"/>
    <property type="match status" value="1"/>
</dbReference>
<sequence length="509" mass="57560">MSSRKRKPGDYAKAVGAHASRSKEKHVFCGANFLRLSLLLKQKSADRNDRFDGETQYPFVLLHDLAQDPNDTKRIVPFGRPQDLWDFERDVPEGRSSSGLVLFVRGYPSADWVNTIGSKYKIDPEIFRVYLTPPWTEDEFFDMPSSVRIASNTITLKIPSIGRCTASTIPSAAAGKSLEQYWKNVKPGDSIVRSYFWHDPELFSIEQHITISVKKRGQGWFILVLVDNGKDLEDCHEGPWFDKDPPVEEVFLPVLPALPGAALDDTASKGFEIPKPPKARDRKNSIQSASLLGLKCLGRTGDPPQSDVDPLLAVHDLFLFALTAEKQFLNMVKTRISLANHGPWLGHDWMLKTLDTMLHHQEILQDHIGYLAEIVDFLENYSQLRWVRMEEAKEQREQKLSILVREFTNMLRSATALSRRCQDRISNLRGTVAIMDSRAAYAQAETIGRLTRLAFFFVPLSFLTSFFGMNFVEFGTGTLGIWVFFTICAPMLGISAILGFMQPLKAWIG</sequence>
<comment type="caution">
    <text evidence="6">The sequence shown here is derived from an EMBL/GenBank/DDBJ whole genome shotgun (WGS) entry which is preliminary data.</text>
</comment>
<proteinExistence type="predicted"/>
<keyword evidence="2 5" id="KW-0812">Transmembrane</keyword>
<feature type="transmembrane region" description="Helical" evidence="5">
    <location>
        <begin position="478"/>
        <end position="501"/>
    </location>
</feature>
<evidence type="ECO:0000313" key="6">
    <source>
        <dbReference type="EMBL" id="CAG9987096.1"/>
    </source>
</evidence>
<evidence type="ECO:0000256" key="4">
    <source>
        <dbReference type="ARBA" id="ARBA00023136"/>
    </source>
</evidence>
<evidence type="ECO:0000256" key="1">
    <source>
        <dbReference type="ARBA" id="ARBA00004141"/>
    </source>
</evidence>
<accession>A0A9N9UCQ9</accession>
<evidence type="ECO:0000256" key="3">
    <source>
        <dbReference type="ARBA" id="ARBA00022989"/>
    </source>
</evidence>
<organism evidence="6 7">
    <name type="scientific">Clonostachys byssicola</name>
    <dbReference type="NCBI Taxonomy" id="160290"/>
    <lineage>
        <taxon>Eukaryota</taxon>
        <taxon>Fungi</taxon>
        <taxon>Dikarya</taxon>
        <taxon>Ascomycota</taxon>
        <taxon>Pezizomycotina</taxon>
        <taxon>Sordariomycetes</taxon>
        <taxon>Hypocreomycetidae</taxon>
        <taxon>Hypocreales</taxon>
        <taxon>Bionectriaceae</taxon>
        <taxon>Clonostachys</taxon>
    </lineage>
</organism>
<keyword evidence="4 5" id="KW-0472">Membrane</keyword>
<dbReference type="EMBL" id="CABFNO020001407">
    <property type="protein sequence ID" value="CAG9987096.1"/>
    <property type="molecule type" value="Genomic_DNA"/>
</dbReference>
<name>A0A9N9UCQ9_9HYPO</name>
<gene>
    <name evidence="6" type="ORF">CBYS24578_00013737</name>
</gene>
<dbReference type="Proteomes" id="UP000754883">
    <property type="component" value="Unassembled WGS sequence"/>
</dbReference>
<evidence type="ECO:0000256" key="2">
    <source>
        <dbReference type="ARBA" id="ARBA00022692"/>
    </source>
</evidence>
<dbReference type="Gene3D" id="1.20.58.340">
    <property type="entry name" value="Magnesium transport protein CorA, transmembrane region"/>
    <property type="match status" value="1"/>
</dbReference>
<comment type="subcellular location">
    <subcellularLocation>
        <location evidence="1">Membrane</location>
        <topology evidence="1">Multi-pass membrane protein</topology>
    </subcellularLocation>
</comment>
<dbReference type="InterPro" id="IPR045863">
    <property type="entry name" value="CorA_TM1_TM2"/>
</dbReference>
<dbReference type="OrthoDB" id="3231000at2759"/>
<keyword evidence="7" id="KW-1185">Reference proteome</keyword>
<evidence type="ECO:0000313" key="7">
    <source>
        <dbReference type="Proteomes" id="UP000754883"/>
    </source>
</evidence>
<dbReference type="GO" id="GO:0016020">
    <property type="term" value="C:membrane"/>
    <property type="evidence" value="ECO:0007669"/>
    <property type="project" value="UniProtKB-SubCell"/>
</dbReference>
<evidence type="ECO:0000256" key="5">
    <source>
        <dbReference type="SAM" id="Phobius"/>
    </source>
</evidence>
<keyword evidence="3 5" id="KW-1133">Transmembrane helix</keyword>
<protein>
    <submittedName>
        <fullName evidence="6">Uncharacterized protein</fullName>
    </submittedName>
</protein>
<reference evidence="6" key="1">
    <citation type="submission" date="2021-10" db="EMBL/GenBank/DDBJ databases">
        <authorList>
            <person name="Piombo E."/>
        </authorList>
    </citation>
    <scope>NUCLEOTIDE SEQUENCE</scope>
</reference>
<dbReference type="Pfam" id="PF01544">
    <property type="entry name" value="CorA"/>
    <property type="match status" value="1"/>
</dbReference>
<feature type="transmembrane region" description="Helical" evidence="5">
    <location>
        <begin position="453"/>
        <end position="472"/>
    </location>
</feature>
<dbReference type="AlphaFoldDB" id="A0A9N9UCQ9"/>